<keyword evidence="1" id="KW-1133">Transmembrane helix</keyword>
<comment type="caution">
    <text evidence="2">The sequence shown here is derived from an EMBL/GenBank/DDBJ whole genome shotgun (WGS) entry which is preliminary data.</text>
</comment>
<evidence type="ECO:0000256" key="1">
    <source>
        <dbReference type="SAM" id="Phobius"/>
    </source>
</evidence>
<organism evidence="2 3">
    <name type="scientific">Paramecium primaurelia</name>
    <dbReference type="NCBI Taxonomy" id="5886"/>
    <lineage>
        <taxon>Eukaryota</taxon>
        <taxon>Sar</taxon>
        <taxon>Alveolata</taxon>
        <taxon>Ciliophora</taxon>
        <taxon>Intramacronucleata</taxon>
        <taxon>Oligohymenophorea</taxon>
        <taxon>Peniculida</taxon>
        <taxon>Parameciidae</taxon>
        <taxon>Paramecium</taxon>
    </lineage>
</organism>
<reference evidence="2" key="1">
    <citation type="submission" date="2021-01" db="EMBL/GenBank/DDBJ databases">
        <authorList>
            <consortium name="Genoscope - CEA"/>
            <person name="William W."/>
        </authorList>
    </citation>
    <scope>NUCLEOTIDE SEQUENCE</scope>
</reference>
<keyword evidence="1" id="KW-0472">Membrane</keyword>
<dbReference type="OMA" id="ANIYLCK"/>
<dbReference type="Proteomes" id="UP000688137">
    <property type="component" value="Unassembled WGS sequence"/>
</dbReference>
<evidence type="ECO:0000313" key="3">
    <source>
        <dbReference type="Proteomes" id="UP000688137"/>
    </source>
</evidence>
<feature type="transmembrane region" description="Helical" evidence="1">
    <location>
        <begin position="853"/>
        <end position="872"/>
    </location>
</feature>
<keyword evidence="1" id="KW-0812">Transmembrane</keyword>
<dbReference type="EMBL" id="CAJJDM010000035">
    <property type="protein sequence ID" value="CAD8064395.1"/>
    <property type="molecule type" value="Genomic_DNA"/>
</dbReference>
<sequence>MSQNLNFFFTEFSGSLLTANFSVENSTLGNFNDITFQNVNASFINQQSKQILQSFQNLQFLNTDFAIGIINQTIYSCQNFDYINHNYYDVQYECSEIIKYQSQINIKNNQIQGYAYSFIYSFGVQINSQQVYLCINCQSPSNSTYILNFEAFQQFYLLYQQIVLLLESKVIQICSFSGNCSNLIINNYSFIPVGIVLNQQQFSSTLFINNDQSSIIIGQITQSNNYIINSIINVTIQVQDIKIVNNRLILSYNCQNIKFICFQVWNVQNLNFPFLEKNLKSIQNTNNIQFFADNLFYYVQTNNQIYVYNPIMLQHSSLFYTFNYTGSYFTTYSQDVAFISYNSQIYLLSPLLIYSYQTTQNNAIPNEISSWSNIYNFSVQSQIGTQNVVNNPVNQTIIILNDFLNISLINQPYNVSESPVILTKNNITSSGQIGWFDINCTNSKSQVINILNQTNLTSINCQIITVFNQQILCNSISYNKSTSSYYQYYLLQLFNMTSEGKFIQASNKEEYKELQQCTKINAQMNASYIFIYCYQQISLGYYKNDLFRINITNQSLGNITYLTRLNYSNVNNFILQDDILYISDYYNITIYDTSLNISQSILKKCQMPNFQPFVFYQSNQSFYAIIYICQNDTKLYYQLGRRYQQENITFISPKHLQIQDYFQFDSYLVGIQIVKQQINQFAIMCFIKQFNIIIKLEYVIDQMDFSQSYLKFKRLLQYSPPIMANNSYRFFDAVISNDLVLVNYLYINQFIYQLSILYNVSDLNIGNYDSQYLLTGAISQQQIQNILTFNSSYGFLLNSNYYQTSYKISSLKIEIYLQSLTDTCNLTAYNFVNQMIANYTFNYQSQIHFGFEYALIALLIIVFIAATILIWYRTKDQKEQFGLEEFEELEIEKFQ</sequence>
<keyword evidence="3" id="KW-1185">Reference proteome</keyword>
<proteinExistence type="predicted"/>
<dbReference type="AlphaFoldDB" id="A0A8S1LDG6"/>
<evidence type="ECO:0000313" key="2">
    <source>
        <dbReference type="EMBL" id="CAD8064395.1"/>
    </source>
</evidence>
<protein>
    <recommendedName>
        <fullName evidence="4">Transmembrane protein</fullName>
    </recommendedName>
</protein>
<evidence type="ECO:0008006" key="4">
    <source>
        <dbReference type="Google" id="ProtNLM"/>
    </source>
</evidence>
<gene>
    <name evidence="2" type="ORF">PPRIM_AZ9-3.1.T0360105</name>
</gene>
<accession>A0A8S1LDG6</accession>
<name>A0A8S1LDG6_PARPR</name>